<dbReference type="PANTHER" id="PTHR43326">
    <property type="entry name" value="METHIONYL-TRNA SYNTHETASE"/>
    <property type="match status" value="1"/>
</dbReference>
<dbReference type="STRING" id="283909.R7TWB2"/>
<evidence type="ECO:0000256" key="7">
    <source>
        <dbReference type="ARBA" id="ARBA00026124"/>
    </source>
</evidence>
<dbReference type="InterPro" id="IPR033911">
    <property type="entry name" value="MetRS_core"/>
</dbReference>
<comment type="similarity">
    <text evidence="10">Belongs to the class-I aminoacyl-tRNA synthetase family.</text>
</comment>
<reference evidence="15" key="1">
    <citation type="submission" date="2012-12" db="EMBL/GenBank/DDBJ databases">
        <authorList>
            <person name="Hellsten U."/>
            <person name="Grimwood J."/>
            <person name="Chapman J.A."/>
            <person name="Shapiro H."/>
            <person name="Aerts A."/>
            <person name="Otillar R.P."/>
            <person name="Terry A.Y."/>
            <person name="Boore J.L."/>
            <person name="Simakov O."/>
            <person name="Marletaz F."/>
            <person name="Cho S.-J."/>
            <person name="Edsinger-Gonzales E."/>
            <person name="Havlak P."/>
            <person name="Kuo D.-H."/>
            <person name="Larsson T."/>
            <person name="Lv J."/>
            <person name="Arendt D."/>
            <person name="Savage R."/>
            <person name="Osoegawa K."/>
            <person name="de Jong P."/>
            <person name="Lindberg D.R."/>
            <person name="Seaver E.C."/>
            <person name="Weisblat D.A."/>
            <person name="Putnam N.H."/>
            <person name="Grigoriev I.V."/>
            <person name="Rokhsar D.S."/>
        </authorList>
    </citation>
    <scope>NUCLEOTIDE SEQUENCE</scope>
    <source>
        <strain evidence="15">I ESC-2004</strain>
    </source>
</reference>
<evidence type="ECO:0000256" key="5">
    <source>
        <dbReference type="ARBA" id="ARBA00022917"/>
    </source>
</evidence>
<dbReference type="AlphaFoldDB" id="R7TWB2"/>
<dbReference type="FunCoup" id="R7TWB2">
    <property type="interactions" value="1258"/>
</dbReference>
<comment type="catalytic activity">
    <reaction evidence="9">
        <text>tRNA(Met) + L-methionine + ATP = L-methionyl-tRNA(Met) + AMP + diphosphate</text>
        <dbReference type="Rhea" id="RHEA:13481"/>
        <dbReference type="Rhea" id="RHEA-COMP:9667"/>
        <dbReference type="Rhea" id="RHEA-COMP:9698"/>
        <dbReference type="ChEBI" id="CHEBI:30616"/>
        <dbReference type="ChEBI" id="CHEBI:33019"/>
        <dbReference type="ChEBI" id="CHEBI:57844"/>
        <dbReference type="ChEBI" id="CHEBI:78442"/>
        <dbReference type="ChEBI" id="CHEBI:78530"/>
        <dbReference type="ChEBI" id="CHEBI:456215"/>
        <dbReference type="EC" id="6.1.1.10"/>
    </reaction>
</comment>
<dbReference type="PANTHER" id="PTHR43326:SF1">
    <property type="entry name" value="METHIONINE--TRNA LIGASE, MITOCHONDRIAL"/>
    <property type="match status" value="1"/>
</dbReference>
<dbReference type="InterPro" id="IPR014729">
    <property type="entry name" value="Rossmann-like_a/b/a_fold"/>
</dbReference>
<dbReference type="InterPro" id="IPR009080">
    <property type="entry name" value="tRNAsynth_Ia_anticodon-bd"/>
</dbReference>
<evidence type="ECO:0000259" key="11">
    <source>
        <dbReference type="Pfam" id="PF09334"/>
    </source>
</evidence>
<evidence type="ECO:0000256" key="6">
    <source>
        <dbReference type="ARBA" id="ARBA00023146"/>
    </source>
</evidence>
<dbReference type="HOGENOM" id="CLU_009710_9_0_1"/>
<dbReference type="Gene3D" id="1.10.730.10">
    <property type="entry name" value="Isoleucyl-tRNA Synthetase, Domain 1"/>
    <property type="match status" value="1"/>
</dbReference>
<dbReference type="CDD" id="cd00814">
    <property type="entry name" value="MetRS_core"/>
    <property type="match status" value="1"/>
</dbReference>
<dbReference type="PRINTS" id="PR01041">
    <property type="entry name" value="TRNASYNTHMET"/>
</dbReference>
<dbReference type="EnsemblMetazoa" id="CapteT177027">
    <property type="protein sequence ID" value="CapteP177027"/>
    <property type="gene ID" value="CapteG177027"/>
</dbReference>
<keyword evidence="3 10" id="KW-0547">Nucleotide-binding</keyword>
<dbReference type="GO" id="GO:0004825">
    <property type="term" value="F:methionine-tRNA ligase activity"/>
    <property type="evidence" value="ECO:0007669"/>
    <property type="project" value="UniProtKB-EC"/>
</dbReference>
<dbReference type="EMBL" id="KB308311">
    <property type="protein sequence ID" value="ELT98029.1"/>
    <property type="molecule type" value="Genomic_DNA"/>
</dbReference>
<dbReference type="Gene3D" id="2.170.220.10">
    <property type="match status" value="1"/>
</dbReference>
<dbReference type="InterPro" id="IPR014758">
    <property type="entry name" value="Met-tRNA_synth"/>
</dbReference>
<dbReference type="InterPro" id="IPR041872">
    <property type="entry name" value="Anticodon_Met"/>
</dbReference>
<keyword evidence="5 10" id="KW-0648">Protein biosynthesis</keyword>
<keyword evidence="6 10" id="KW-0030">Aminoacyl-tRNA synthetase</keyword>
<evidence type="ECO:0000256" key="3">
    <source>
        <dbReference type="ARBA" id="ARBA00022741"/>
    </source>
</evidence>
<evidence type="ECO:0000256" key="1">
    <source>
        <dbReference type="ARBA" id="ARBA00012838"/>
    </source>
</evidence>
<organism evidence="13">
    <name type="scientific">Capitella teleta</name>
    <name type="common">Polychaete worm</name>
    <dbReference type="NCBI Taxonomy" id="283909"/>
    <lineage>
        <taxon>Eukaryota</taxon>
        <taxon>Metazoa</taxon>
        <taxon>Spiralia</taxon>
        <taxon>Lophotrochozoa</taxon>
        <taxon>Annelida</taxon>
        <taxon>Polychaeta</taxon>
        <taxon>Sedentaria</taxon>
        <taxon>Scolecida</taxon>
        <taxon>Capitellidae</taxon>
        <taxon>Capitella</taxon>
    </lineage>
</organism>
<reference evidence="14" key="3">
    <citation type="submission" date="2015-06" db="UniProtKB">
        <authorList>
            <consortium name="EnsemblMetazoa"/>
        </authorList>
    </citation>
    <scope>IDENTIFICATION</scope>
</reference>
<evidence type="ECO:0000256" key="2">
    <source>
        <dbReference type="ARBA" id="ARBA00022598"/>
    </source>
</evidence>
<evidence type="ECO:0000256" key="8">
    <source>
        <dbReference type="ARBA" id="ARBA00030331"/>
    </source>
</evidence>
<sequence length="564" mass="63933">MRGFARYAALRYYRPPVIPTIAAYRGNLLKTSTASSVLLSRNYSSENEKSFFITTPIFYVNAAPHLGHMYTAVLADAIARWQRLCGRDVVYSTGTDEHGLKIQQAAESQGLPPREFCDSVSSKFKGLFDNVDISYSHYVRTTQPSHQEATLALWNRLIERDFIYKGTYEGWYSTSDEAFLTEDQVKEVTDKNGQTTMMSIDSGRPVEWMKESNYMFRLSHFAPQLSDWLDTKVITPDVHAHGLRSRLKFGLDDLSVSRERSRLQWGIPVPGDDSQTIYVWLDALTNYLTVSGFPDRHDACWPADVHVVGKDILTFHALYWPAFLMAADLPLPRKILCHSHWLSDGIKMSKSLGNVVNPLDSVQRYGVDGLRYYLLRDGVPHMDGNYRDDRAKTCLNAEVCNTMGNLLSRSTGKAINPSQQFPSFNQDVFQALAREDDVLMWKRLHSLPAATKKEYEDLHVYRAIDCIMAHLRDVNGFMQHHQPWQMAKDPKCAAELAVVLHVAMESLRVAGILLQPVIPNLASELLNRLSVPANQRTFSNAERSFPGDSPLGMDTGPLYRRLKS</sequence>
<dbReference type="Gene3D" id="3.40.50.620">
    <property type="entry name" value="HUPs"/>
    <property type="match status" value="1"/>
</dbReference>
<evidence type="ECO:0000259" key="12">
    <source>
        <dbReference type="Pfam" id="PF19303"/>
    </source>
</evidence>
<dbReference type="NCBIfam" id="TIGR00398">
    <property type="entry name" value="metG"/>
    <property type="match status" value="1"/>
</dbReference>
<dbReference type="OMA" id="MDTQAFC"/>
<name>R7TWB2_CAPTE</name>
<proteinExistence type="inferred from homology"/>
<dbReference type="CDD" id="cd07957">
    <property type="entry name" value="Anticodon_Ia_Met"/>
    <property type="match status" value="1"/>
</dbReference>
<feature type="domain" description="Methionyl/Leucyl tRNA synthetase" evidence="11">
    <location>
        <begin position="52"/>
        <end position="410"/>
    </location>
</feature>
<dbReference type="SUPFAM" id="SSF47323">
    <property type="entry name" value="Anticodon-binding domain of a subclass of class I aminoacyl-tRNA synthetases"/>
    <property type="match status" value="1"/>
</dbReference>
<dbReference type="GO" id="GO:0005524">
    <property type="term" value="F:ATP binding"/>
    <property type="evidence" value="ECO:0007669"/>
    <property type="project" value="UniProtKB-KW"/>
</dbReference>
<evidence type="ECO:0000256" key="4">
    <source>
        <dbReference type="ARBA" id="ARBA00022840"/>
    </source>
</evidence>
<dbReference type="FunFam" id="2.170.220.10:FF:000001">
    <property type="entry name" value="methionine--tRNA ligase, mitochondrial"/>
    <property type="match status" value="1"/>
</dbReference>
<dbReference type="EMBL" id="AMQN01010655">
    <property type="status" value="NOT_ANNOTATED_CDS"/>
    <property type="molecule type" value="Genomic_DNA"/>
</dbReference>
<gene>
    <name evidence="13" type="ORF">CAPTEDRAFT_177027</name>
</gene>
<evidence type="ECO:0000313" key="13">
    <source>
        <dbReference type="EMBL" id="ELT98029.1"/>
    </source>
</evidence>
<accession>R7TWB2</accession>
<evidence type="ECO:0000256" key="10">
    <source>
        <dbReference type="RuleBase" id="RU363039"/>
    </source>
</evidence>
<protein>
    <recommendedName>
        <fullName evidence="7">Methionine--tRNA ligase, mitochondrial</fullName>
        <ecNumber evidence="1">6.1.1.10</ecNumber>
    </recommendedName>
    <alternativeName>
        <fullName evidence="8">Mitochondrial methionyl-tRNA synthetase</fullName>
    </alternativeName>
</protein>
<dbReference type="OrthoDB" id="5844513at2759"/>
<reference evidence="13 15" key="2">
    <citation type="journal article" date="2013" name="Nature">
        <title>Insights into bilaterian evolution from three spiralian genomes.</title>
        <authorList>
            <person name="Simakov O."/>
            <person name="Marletaz F."/>
            <person name="Cho S.J."/>
            <person name="Edsinger-Gonzales E."/>
            <person name="Havlak P."/>
            <person name="Hellsten U."/>
            <person name="Kuo D.H."/>
            <person name="Larsson T."/>
            <person name="Lv J."/>
            <person name="Arendt D."/>
            <person name="Savage R."/>
            <person name="Osoegawa K."/>
            <person name="de Jong P."/>
            <person name="Grimwood J."/>
            <person name="Chapman J.A."/>
            <person name="Shapiro H."/>
            <person name="Aerts A."/>
            <person name="Otillar R.P."/>
            <person name="Terry A.Y."/>
            <person name="Boore J.L."/>
            <person name="Grigoriev I.V."/>
            <person name="Lindberg D.R."/>
            <person name="Seaver E.C."/>
            <person name="Weisblat D.A."/>
            <person name="Putnam N.H."/>
            <person name="Rokhsar D.S."/>
        </authorList>
    </citation>
    <scope>NUCLEOTIDE SEQUENCE</scope>
    <source>
        <strain evidence="13 15">I ESC-2004</strain>
    </source>
</reference>
<evidence type="ECO:0000313" key="14">
    <source>
        <dbReference type="EnsemblMetazoa" id="CapteP177027"/>
    </source>
</evidence>
<dbReference type="Pfam" id="PF09334">
    <property type="entry name" value="tRNA-synt_1g"/>
    <property type="match status" value="1"/>
</dbReference>
<dbReference type="GO" id="GO:0005739">
    <property type="term" value="C:mitochondrion"/>
    <property type="evidence" value="ECO:0007669"/>
    <property type="project" value="UniProtKB-ARBA"/>
</dbReference>
<dbReference type="Pfam" id="PF19303">
    <property type="entry name" value="Anticodon_3"/>
    <property type="match status" value="1"/>
</dbReference>
<dbReference type="InterPro" id="IPR023457">
    <property type="entry name" value="Met-tRNA_synth_2"/>
</dbReference>
<evidence type="ECO:0000256" key="9">
    <source>
        <dbReference type="ARBA" id="ARBA00047364"/>
    </source>
</evidence>
<dbReference type="InterPro" id="IPR015413">
    <property type="entry name" value="Methionyl/Leucyl_tRNA_Synth"/>
</dbReference>
<dbReference type="SUPFAM" id="SSF52374">
    <property type="entry name" value="Nucleotidylyl transferase"/>
    <property type="match status" value="1"/>
</dbReference>
<dbReference type="Proteomes" id="UP000014760">
    <property type="component" value="Unassembled WGS sequence"/>
</dbReference>
<keyword evidence="4 10" id="KW-0067">ATP-binding</keyword>
<feature type="domain" description="Methionyl-tRNA synthetase anticodon-binding" evidence="12">
    <location>
        <begin position="440"/>
        <end position="532"/>
    </location>
</feature>
<keyword evidence="15" id="KW-1185">Reference proteome</keyword>
<dbReference type="GO" id="GO:0006431">
    <property type="term" value="P:methionyl-tRNA aminoacylation"/>
    <property type="evidence" value="ECO:0007669"/>
    <property type="project" value="InterPro"/>
</dbReference>
<dbReference type="EC" id="6.1.1.10" evidence="1"/>
<evidence type="ECO:0000313" key="15">
    <source>
        <dbReference type="Proteomes" id="UP000014760"/>
    </source>
</evidence>
<keyword evidence="2 10" id="KW-0436">Ligase</keyword>